<evidence type="ECO:0000313" key="8">
    <source>
        <dbReference type="WBParaSite" id="nRc.2.0.1.t39859-RA"/>
    </source>
</evidence>
<keyword evidence="4 5" id="KW-0472">Membrane</keyword>
<proteinExistence type="predicted"/>
<evidence type="ECO:0000256" key="5">
    <source>
        <dbReference type="SAM" id="Phobius"/>
    </source>
</evidence>
<organism evidence="7 8">
    <name type="scientific">Romanomermis culicivorax</name>
    <name type="common">Nematode worm</name>
    <dbReference type="NCBI Taxonomy" id="13658"/>
    <lineage>
        <taxon>Eukaryota</taxon>
        <taxon>Metazoa</taxon>
        <taxon>Ecdysozoa</taxon>
        <taxon>Nematoda</taxon>
        <taxon>Enoplea</taxon>
        <taxon>Dorylaimia</taxon>
        <taxon>Mermithida</taxon>
        <taxon>Mermithoidea</taxon>
        <taxon>Mermithidae</taxon>
        <taxon>Romanomermis</taxon>
    </lineage>
</organism>
<protein>
    <submittedName>
        <fullName evidence="8">G-protein coupled receptors family 3 profile domain-containing protein</fullName>
    </submittedName>
</protein>
<dbReference type="PROSITE" id="PS50259">
    <property type="entry name" value="G_PROTEIN_RECEP_F3_4"/>
    <property type="match status" value="1"/>
</dbReference>
<keyword evidence="3 5" id="KW-1133">Transmembrane helix</keyword>
<reference evidence="8" key="1">
    <citation type="submission" date="2022-11" db="UniProtKB">
        <authorList>
            <consortium name="WormBaseParasite"/>
        </authorList>
    </citation>
    <scope>IDENTIFICATION</scope>
</reference>
<evidence type="ECO:0000259" key="6">
    <source>
        <dbReference type="PROSITE" id="PS50259"/>
    </source>
</evidence>
<dbReference type="GO" id="GO:0004930">
    <property type="term" value="F:G protein-coupled receptor activity"/>
    <property type="evidence" value="ECO:0007669"/>
    <property type="project" value="InterPro"/>
</dbReference>
<comment type="subcellular location">
    <subcellularLocation>
        <location evidence="1">Membrane</location>
        <topology evidence="1">Multi-pass membrane protein</topology>
    </subcellularLocation>
</comment>
<evidence type="ECO:0000313" key="7">
    <source>
        <dbReference type="Proteomes" id="UP000887565"/>
    </source>
</evidence>
<feature type="transmembrane region" description="Helical" evidence="5">
    <location>
        <begin position="20"/>
        <end position="38"/>
    </location>
</feature>
<sequence length="262" mass="28199">MNVKRNELKGKIQLSPKRTAPIAGAAIAALEGIIPWYMSLKKQATSVCVSTSLTAIVCQFCLFWPKVYIILFKPERNLSFHERPTICYLPPDETQMSVTKRSDLTTQILATTTKSSSVATQTEVAADHQITIVATAKQQPTLSKDFSRDDTTSTSLFLADSMTAGPTSTVPPDGRHSPFKLNVVHNNVGGAMQIDHLMGGTVIGGGGPAPTASPEMTWIDHEDSKMNIIISASGSTTSVNPVPNIIVASDSEIKWEFGDVPL</sequence>
<keyword evidence="7" id="KW-1185">Reference proteome</keyword>
<dbReference type="AlphaFoldDB" id="A0A915KN28"/>
<evidence type="ECO:0000256" key="4">
    <source>
        <dbReference type="ARBA" id="ARBA00023136"/>
    </source>
</evidence>
<dbReference type="WBParaSite" id="nRc.2.0.1.t39859-RA">
    <property type="protein sequence ID" value="nRc.2.0.1.t39859-RA"/>
    <property type="gene ID" value="nRc.2.0.1.g39859"/>
</dbReference>
<accession>A0A915KN28</accession>
<evidence type="ECO:0000256" key="1">
    <source>
        <dbReference type="ARBA" id="ARBA00004141"/>
    </source>
</evidence>
<feature type="transmembrane region" description="Helical" evidence="5">
    <location>
        <begin position="44"/>
        <end position="64"/>
    </location>
</feature>
<evidence type="ECO:0000256" key="2">
    <source>
        <dbReference type="ARBA" id="ARBA00022692"/>
    </source>
</evidence>
<dbReference type="InterPro" id="IPR017978">
    <property type="entry name" value="GPCR_3_C"/>
</dbReference>
<keyword evidence="2 5" id="KW-0812">Transmembrane</keyword>
<feature type="domain" description="G-protein coupled receptors family 3 profile" evidence="6">
    <location>
        <begin position="34"/>
        <end position="86"/>
    </location>
</feature>
<dbReference type="GO" id="GO:0016020">
    <property type="term" value="C:membrane"/>
    <property type="evidence" value="ECO:0007669"/>
    <property type="project" value="UniProtKB-SubCell"/>
</dbReference>
<name>A0A915KN28_ROMCU</name>
<evidence type="ECO:0000256" key="3">
    <source>
        <dbReference type="ARBA" id="ARBA00022989"/>
    </source>
</evidence>
<dbReference type="Proteomes" id="UP000887565">
    <property type="component" value="Unplaced"/>
</dbReference>